<evidence type="ECO:0000313" key="3">
    <source>
        <dbReference type="Proteomes" id="UP000237350"/>
    </source>
</evidence>
<organism evidence="2 3">
    <name type="scientific">Alkalispirochaeta sphaeroplastigenens</name>
    <dbReference type="NCBI Taxonomy" id="1187066"/>
    <lineage>
        <taxon>Bacteria</taxon>
        <taxon>Pseudomonadati</taxon>
        <taxon>Spirochaetota</taxon>
        <taxon>Spirochaetia</taxon>
        <taxon>Spirochaetales</taxon>
        <taxon>Spirochaetaceae</taxon>
        <taxon>Alkalispirochaeta</taxon>
    </lineage>
</organism>
<name>A0A2S4JPN8_9SPIO</name>
<evidence type="ECO:0000256" key="1">
    <source>
        <dbReference type="SAM" id="MobiDB-lite"/>
    </source>
</evidence>
<evidence type="ECO:0000313" key="2">
    <source>
        <dbReference type="EMBL" id="POR01481.1"/>
    </source>
</evidence>
<accession>A0A2S4JPN8</accession>
<comment type="caution">
    <text evidence="2">The sequence shown here is derived from an EMBL/GenBank/DDBJ whole genome shotgun (WGS) entry which is preliminary data.</text>
</comment>
<reference evidence="3" key="1">
    <citation type="submission" date="2015-12" db="EMBL/GenBank/DDBJ databases">
        <authorList>
            <person name="Lodha T.D."/>
            <person name="Chintalapati S."/>
            <person name="Chintalapati V.R."/>
            <person name="Sravanthi T."/>
        </authorList>
    </citation>
    <scope>NUCLEOTIDE SEQUENCE [LARGE SCALE GENOMIC DNA]</scope>
    <source>
        <strain evidence="3">JC133</strain>
    </source>
</reference>
<gene>
    <name evidence="2" type="ORF">AU468_07920</name>
</gene>
<feature type="region of interest" description="Disordered" evidence="1">
    <location>
        <begin position="1"/>
        <end position="20"/>
    </location>
</feature>
<dbReference type="AlphaFoldDB" id="A0A2S4JPN8"/>
<protein>
    <submittedName>
        <fullName evidence="2">Uncharacterized protein</fullName>
    </submittedName>
</protein>
<dbReference type="EMBL" id="LPWH01000066">
    <property type="protein sequence ID" value="POR01481.1"/>
    <property type="molecule type" value="Genomic_DNA"/>
</dbReference>
<feature type="compositionally biased region" description="Basic and acidic residues" evidence="1">
    <location>
        <begin position="1"/>
        <end position="17"/>
    </location>
</feature>
<keyword evidence="3" id="KW-1185">Reference proteome</keyword>
<proteinExistence type="predicted"/>
<sequence>MTTQELHEIVRSSESERYTGPTVTYEGSVRKHPYDETKFLLITSPGESPSHFYEFRIRDLARTRKVYQLVTEEGDTLQIVQVEIRAGSHGIEMIPFEARP</sequence>
<dbReference type="Proteomes" id="UP000237350">
    <property type="component" value="Unassembled WGS sequence"/>
</dbReference>